<dbReference type="Proteomes" id="UP001152803">
    <property type="component" value="Unassembled WGS sequence"/>
</dbReference>
<dbReference type="Pfam" id="PF05250">
    <property type="entry name" value="UPF0193"/>
    <property type="match status" value="1"/>
</dbReference>
<dbReference type="OrthoDB" id="189770at2759"/>
<dbReference type="PANTHER" id="PTHR28348">
    <property type="entry name" value="UPF0193 PROTEIN EVG1"/>
    <property type="match status" value="1"/>
</dbReference>
<organism evidence="2 3">
    <name type="scientific">Conger conger</name>
    <name type="common">Conger eel</name>
    <name type="synonym">Muraena conger</name>
    <dbReference type="NCBI Taxonomy" id="82655"/>
    <lineage>
        <taxon>Eukaryota</taxon>
        <taxon>Metazoa</taxon>
        <taxon>Chordata</taxon>
        <taxon>Craniata</taxon>
        <taxon>Vertebrata</taxon>
        <taxon>Euteleostomi</taxon>
        <taxon>Actinopterygii</taxon>
        <taxon>Neopterygii</taxon>
        <taxon>Teleostei</taxon>
        <taxon>Anguilliformes</taxon>
        <taxon>Congridae</taxon>
        <taxon>Conger</taxon>
    </lineage>
</organism>
<feature type="region of interest" description="Disordered" evidence="1">
    <location>
        <begin position="206"/>
        <end position="230"/>
    </location>
</feature>
<name>A0A9Q1I6T1_CONCO</name>
<protein>
    <submittedName>
        <fullName evidence="2">Uncharacterized protein</fullName>
    </submittedName>
</protein>
<accession>A0A9Q1I6T1</accession>
<sequence length="230" mass="26466">MMEASSSREGMMNVPEGGLWNSPRVKDYSKETQEMLQLMMREAKLTHRQQRQLKMVVKKEGALPVIHHSRPVTSSPQLNIQAKAGDFSGKRQKRSAEMCRSGNSYKREMFRPSATRDLEMEKMRLQNMLVDGKKELKSCSKQSVPSAEGEPEDIDRFQEVVDEIKDRMEFLEEMSALGKRKQYQNIIEVEISQKIRELELIDKTFSADLKSEPDREAAGTNTPQKLRDSP</sequence>
<dbReference type="AlphaFoldDB" id="A0A9Q1I6T1"/>
<feature type="region of interest" description="Disordered" evidence="1">
    <location>
        <begin position="1"/>
        <end position="25"/>
    </location>
</feature>
<proteinExistence type="predicted"/>
<keyword evidence="3" id="KW-1185">Reference proteome</keyword>
<dbReference type="PANTHER" id="PTHR28348:SF1">
    <property type="entry name" value="UPF0193 PROTEIN EVG1"/>
    <property type="match status" value="1"/>
</dbReference>
<reference evidence="2" key="1">
    <citation type="journal article" date="2023" name="Science">
        <title>Genome structures resolve the early diversification of teleost fishes.</title>
        <authorList>
            <person name="Parey E."/>
            <person name="Louis A."/>
            <person name="Montfort J."/>
            <person name="Bouchez O."/>
            <person name="Roques C."/>
            <person name="Iampietro C."/>
            <person name="Lluch J."/>
            <person name="Castinel A."/>
            <person name="Donnadieu C."/>
            <person name="Desvignes T."/>
            <person name="Floi Bucao C."/>
            <person name="Jouanno E."/>
            <person name="Wen M."/>
            <person name="Mejri S."/>
            <person name="Dirks R."/>
            <person name="Jansen H."/>
            <person name="Henkel C."/>
            <person name="Chen W.J."/>
            <person name="Zahm M."/>
            <person name="Cabau C."/>
            <person name="Klopp C."/>
            <person name="Thompson A.W."/>
            <person name="Robinson-Rechavi M."/>
            <person name="Braasch I."/>
            <person name="Lecointre G."/>
            <person name="Bobe J."/>
            <person name="Postlethwait J.H."/>
            <person name="Berthelot C."/>
            <person name="Roest Crollius H."/>
            <person name="Guiguen Y."/>
        </authorList>
    </citation>
    <scope>NUCLEOTIDE SEQUENCE</scope>
    <source>
        <strain evidence="2">Concon-B</strain>
    </source>
</reference>
<gene>
    <name evidence="2" type="ORF">COCON_G00026630</name>
</gene>
<dbReference type="InterPro" id="IPR007914">
    <property type="entry name" value="UPF0193"/>
</dbReference>
<evidence type="ECO:0000256" key="1">
    <source>
        <dbReference type="SAM" id="MobiDB-lite"/>
    </source>
</evidence>
<evidence type="ECO:0000313" key="2">
    <source>
        <dbReference type="EMBL" id="KAJ8283813.1"/>
    </source>
</evidence>
<comment type="caution">
    <text evidence="2">The sequence shown here is derived from an EMBL/GenBank/DDBJ whole genome shotgun (WGS) entry which is preliminary data.</text>
</comment>
<dbReference type="EMBL" id="JAFJMO010000002">
    <property type="protein sequence ID" value="KAJ8283813.1"/>
    <property type="molecule type" value="Genomic_DNA"/>
</dbReference>
<evidence type="ECO:0000313" key="3">
    <source>
        <dbReference type="Proteomes" id="UP001152803"/>
    </source>
</evidence>